<dbReference type="PANTHER" id="PTHR10775">
    <property type="entry name" value="OS08G0208400 PROTEIN"/>
    <property type="match status" value="1"/>
</dbReference>
<evidence type="ECO:0000256" key="1">
    <source>
        <dbReference type="SAM" id="MobiDB-lite"/>
    </source>
</evidence>
<feature type="compositionally biased region" description="Low complexity" evidence="1">
    <location>
        <begin position="264"/>
        <end position="277"/>
    </location>
</feature>
<reference evidence="2 3" key="1">
    <citation type="submission" date="2019-08" db="EMBL/GenBank/DDBJ databases">
        <title>Draft genome sequences of two oriental melons (Cucumis melo L. var makuwa).</title>
        <authorList>
            <person name="Kwon S.-Y."/>
        </authorList>
    </citation>
    <scope>NUCLEOTIDE SEQUENCE [LARGE SCALE GENOMIC DNA]</scope>
    <source>
        <strain evidence="3">cv. SW 3</strain>
        <tissue evidence="2">Leaf</tissue>
    </source>
</reference>
<comment type="caution">
    <text evidence="2">The sequence shown here is derived from an EMBL/GenBank/DDBJ whole genome shotgun (WGS) entry which is preliminary data.</text>
</comment>
<feature type="region of interest" description="Disordered" evidence="1">
    <location>
        <begin position="247"/>
        <end position="277"/>
    </location>
</feature>
<dbReference type="EMBL" id="SSTE01009593">
    <property type="protein sequence ID" value="KAA0053318.1"/>
    <property type="molecule type" value="Genomic_DNA"/>
</dbReference>
<accession>A0A5A7UE27</accession>
<evidence type="ECO:0000313" key="2">
    <source>
        <dbReference type="EMBL" id="KAA0053318.1"/>
    </source>
</evidence>
<gene>
    <name evidence="2" type="ORF">E6C27_scaffold102G001410</name>
</gene>
<dbReference type="OrthoDB" id="1932595at2759"/>
<organism evidence="2 3">
    <name type="scientific">Cucumis melo var. makuwa</name>
    <name type="common">Oriental melon</name>
    <dbReference type="NCBI Taxonomy" id="1194695"/>
    <lineage>
        <taxon>Eukaryota</taxon>
        <taxon>Viridiplantae</taxon>
        <taxon>Streptophyta</taxon>
        <taxon>Embryophyta</taxon>
        <taxon>Tracheophyta</taxon>
        <taxon>Spermatophyta</taxon>
        <taxon>Magnoliopsida</taxon>
        <taxon>eudicotyledons</taxon>
        <taxon>Gunneridae</taxon>
        <taxon>Pentapetalae</taxon>
        <taxon>rosids</taxon>
        <taxon>fabids</taxon>
        <taxon>Cucurbitales</taxon>
        <taxon>Cucurbitaceae</taxon>
        <taxon>Benincaseae</taxon>
        <taxon>Cucumis</taxon>
    </lineage>
</organism>
<dbReference type="PANTHER" id="PTHR10775:SF185">
    <property type="entry name" value="OS08G0208400 PROTEIN"/>
    <property type="match status" value="1"/>
</dbReference>
<evidence type="ECO:0000313" key="3">
    <source>
        <dbReference type="Proteomes" id="UP000321393"/>
    </source>
</evidence>
<dbReference type="AlphaFoldDB" id="A0A5A7UE27"/>
<dbReference type="Pfam" id="PF02992">
    <property type="entry name" value="Transposase_21"/>
    <property type="match status" value="1"/>
</dbReference>
<dbReference type="InterPro" id="IPR004242">
    <property type="entry name" value="Transposase_21"/>
</dbReference>
<evidence type="ECO:0008006" key="4">
    <source>
        <dbReference type="Google" id="ProtNLM"/>
    </source>
</evidence>
<protein>
    <recommendedName>
        <fullName evidence="4">CACTA en-spm transposon protein</fullName>
    </recommendedName>
</protein>
<proteinExistence type="predicted"/>
<sequence>MRWHRDKHVETDDVLRHPADAEGWKHFDSEFLDFASDPRNVRLGLASDGFNPFGQMSTSYSMWPVVLLPYNLPPWKCMKETNFFMSLLIPGLKSLGREIDVYLLPLIEELKDLWTFGVRTYDSLTGQFFQLYAALLWTINDFPAYGDLSGWSTKGYQACPICMGDRSSFGIRGRISFMGHRRYLPQNHVWRRSMLHDRKVERKAPPVVAEDAHNQMLELQSQPTPEGSQPLSEDEICDQVLGRRPGYSKGLGWGPKPKARITASVSSSSTSCSQSTQKEIELQAKLHEAFERIEVQDRNHQALASQVEAMKKMIEDLTRAQQGPPHDP</sequence>
<dbReference type="Proteomes" id="UP000321393">
    <property type="component" value="Unassembled WGS sequence"/>
</dbReference>
<name>A0A5A7UE27_CUCMM</name>